<evidence type="ECO:0000313" key="5">
    <source>
        <dbReference type="EMBL" id="OLQ01562.1"/>
    </source>
</evidence>
<feature type="repeat" description="ANK" evidence="3">
    <location>
        <begin position="1319"/>
        <end position="1347"/>
    </location>
</feature>
<proteinExistence type="predicted"/>
<feature type="repeat" description="ANK" evidence="3">
    <location>
        <begin position="1281"/>
        <end position="1313"/>
    </location>
</feature>
<dbReference type="PROSITE" id="PS50297">
    <property type="entry name" value="ANK_REP_REGION"/>
    <property type="match status" value="2"/>
</dbReference>
<dbReference type="PROSITE" id="PS50088">
    <property type="entry name" value="ANK_REPEAT"/>
    <property type="match status" value="2"/>
</dbReference>
<keyword evidence="2 3" id="KW-0040">ANK repeat</keyword>
<feature type="transmembrane region" description="Helical" evidence="4">
    <location>
        <begin position="436"/>
        <end position="458"/>
    </location>
</feature>
<feature type="transmembrane region" description="Helical" evidence="4">
    <location>
        <begin position="404"/>
        <end position="424"/>
    </location>
</feature>
<reference evidence="5 6" key="1">
    <citation type="submission" date="2016-02" db="EMBL/GenBank/DDBJ databases">
        <title>Genome analysis of coral dinoflagellate symbionts highlights evolutionary adaptations to a symbiotic lifestyle.</title>
        <authorList>
            <person name="Aranda M."/>
            <person name="Li Y."/>
            <person name="Liew Y.J."/>
            <person name="Baumgarten S."/>
            <person name="Simakov O."/>
            <person name="Wilson M."/>
            <person name="Piel J."/>
            <person name="Ashoor H."/>
            <person name="Bougouffa S."/>
            <person name="Bajic V.B."/>
            <person name="Ryu T."/>
            <person name="Ravasi T."/>
            <person name="Bayer T."/>
            <person name="Micklem G."/>
            <person name="Kim H."/>
            <person name="Bhak J."/>
            <person name="Lajeunesse T.C."/>
            <person name="Voolstra C.R."/>
        </authorList>
    </citation>
    <scope>NUCLEOTIDE SEQUENCE [LARGE SCALE GENOMIC DNA]</scope>
    <source>
        <strain evidence="5 6">CCMP2467</strain>
    </source>
</reference>
<dbReference type="Pfam" id="PF00023">
    <property type="entry name" value="Ank"/>
    <property type="match status" value="1"/>
</dbReference>
<evidence type="ECO:0000256" key="2">
    <source>
        <dbReference type="ARBA" id="ARBA00023043"/>
    </source>
</evidence>
<comment type="caution">
    <text evidence="5">The sequence shown here is derived from an EMBL/GenBank/DDBJ whole genome shotgun (WGS) entry which is preliminary data.</text>
</comment>
<dbReference type="OrthoDB" id="1661883at2759"/>
<feature type="transmembrane region" description="Helical" evidence="4">
    <location>
        <begin position="335"/>
        <end position="356"/>
    </location>
</feature>
<keyword evidence="1" id="KW-0677">Repeat</keyword>
<dbReference type="GO" id="GO:0000976">
    <property type="term" value="F:transcription cis-regulatory region binding"/>
    <property type="evidence" value="ECO:0007669"/>
    <property type="project" value="TreeGrafter"/>
</dbReference>
<keyword evidence="6" id="KW-1185">Reference proteome</keyword>
<feature type="transmembrane region" description="Helical" evidence="4">
    <location>
        <begin position="615"/>
        <end position="637"/>
    </location>
</feature>
<feature type="transmembrane region" description="Helical" evidence="4">
    <location>
        <begin position="584"/>
        <end position="603"/>
    </location>
</feature>
<feature type="transmembrane region" description="Helical" evidence="4">
    <location>
        <begin position="845"/>
        <end position="863"/>
    </location>
</feature>
<evidence type="ECO:0000313" key="6">
    <source>
        <dbReference type="Proteomes" id="UP000186817"/>
    </source>
</evidence>
<dbReference type="Pfam" id="PF12796">
    <property type="entry name" value="Ank_2"/>
    <property type="match status" value="1"/>
</dbReference>
<dbReference type="Gene3D" id="2.60.120.920">
    <property type="match status" value="1"/>
</dbReference>
<protein>
    <submittedName>
        <fullName evidence="5">Ankyrin repeat and SOCS box protein 2</fullName>
    </submittedName>
</protein>
<dbReference type="InterPro" id="IPR002110">
    <property type="entry name" value="Ankyrin_rpt"/>
</dbReference>
<feature type="transmembrane region" description="Helical" evidence="4">
    <location>
        <begin position="742"/>
        <end position="763"/>
    </location>
</feature>
<dbReference type="SUPFAM" id="SSF48403">
    <property type="entry name" value="Ankyrin repeat"/>
    <property type="match status" value="1"/>
</dbReference>
<dbReference type="GO" id="GO:0045944">
    <property type="term" value="P:positive regulation of transcription by RNA polymerase II"/>
    <property type="evidence" value="ECO:0007669"/>
    <property type="project" value="TreeGrafter"/>
</dbReference>
<dbReference type="InterPro" id="IPR043136">
    <property type="entry name" value="B30.2/SPRY_sf"/>
</dbReference>
<dbReference type="PANTHER" id="PTHR24193:SF121">
    <property type="entry name" value="ADA2A-CONTAINING COMPLEX COMPONENT 3, ISOFORM D"/>
    <property type="match status" value="1"/>
</dbReference>
<accession>A0A1Q9E2A7</accession>
<evidence type="ECO:0000256" key="1">
    <source>
        <dbReference type="ARBA" id="ARBA00022737"/>
    </source>
</evidence>
<dbReference type="PANTHER" id="PTHR24193">
    <property type="entry name" value="ANKYRIN REPEAT PROTEIN"/>
    <property type="match status" value="1"/>
</dbReference>
<feature type="transmembrane region" description="Helical" evidence="4">
    <location>
        <begin position="543"/>
        <end position="563"/>
    </location>
</feature>
<dbReference type="Gene3D" id="1.25.40.20">
    <property type="entry name" value="Ankyrin repeat-containing domain"/>
    <property type="match status" value="1"/>
</dbReference>
<feature type="transmembrane region" description="Helical" evidence="4">
    <location>
        <begin position="464"/>
        <end position="482"/>
    </location>
</feature>
<dbReference type="Proteomes" id="UP000186817">
    <property type="component" value="Unassembled WGS sequence"/>
</dbReference>
<dbReference type="InterPro" id="IPR032675">
    <property type="entry name" value="LRR_dom_sf"/>
</dbReference>
<keyword evidence="4" id="KW-0812">Transmembrane</keyword>
<gene>
    <name evidence="5" type="primary">ASB2</name>
    <name evidence="5" type="ORF">AK812_SmicGene15688</name>
</gene>
<feature type="transmembrane region" description="Helical" evidence="4">
    <location>
        <begin position="908"/>
        <end position="930"/>
    </location>
</feature>
<keyword evidence="4" id="KW-1133">Transmembrane helix</keyword>
<dbReference type="InterPro" id="IPR036770">
    <property type="entry name" value="Ankyrin_rpt-contain_sf"/>
</dbReference>
<dbReference type="GO" id="GO:0005634">
    <property type="term" value="C:nucleus"/>
    <property type="evidence" value="ECO:0007669"/>
    <property type="project" value="TreeGrafter"/>
</dbReference>
<feature type="transmembrane region" description="Helical" evidence="4">
    <location>
        <begin position="806"/>
        <end position="824"/>
    </location>
</feature>
<evidence type="ECO:0000256" key="3">
    <source>
        <dbReference type="PROSITE-ProRule" id="PRU00023"/>
    </source>
</evidence>
<dbReference type="EMBL" id="LSRX01000288">
    <property type="protein sequence ID" value="OLQ01562.1"/>
    <property type="molecule type" value="Genomic_DNA"/>
</dbReference>
<organism evidence="5 6">
    <name type="scientific">Symbiodinium microadriaticum</name>
    <name type="common">Dinoflagellate</name>
    <name type="synonym">Zooxanthella microadriatica</name>
    <dbReference type="NCBI Taxonomy" id="2951"/>
    <lineage>
        <taxon>Eukaryota</taxon>
        <taxon>Sar</taxon>
        <taxon>Alveolata</taxon>
        <taxon>Dinophyceae</taxon>
        <taxon>Suessiales</taxon>
        <taxon>Symbiodiniaceae</taxon>
        <taxon>Symbiodinium</taxon>
    </lineage>
</organism>
<keyword evidence="4" id="KW-0472">Membrane</keyword>
<name>A0A1Q9E2A7_SYMMI</name>
<dbReference type="SUPFAM" id="SSF52047">
    <property type="entry name" value="RNI-like"/>
    <property type="match status" value="1"/>
</dbReference>
<dbReference type="SMART" id="SM00248">
    <property type="entry name" value="ANK"/>
    <property type="match status" value="4"/>
</dbReference>
<sequence>MEARIRTILCPPIPGFGGGDAGLVVEPMTPPDAQELSFASGCHGHWKPMSRLYAARDADASKKQPGNAALEASEEERTSTAAILIAGLVCRPQRVGRSKRADGGEGICSFDRLVAPRLDGTTTQLTSAPNTVLMDGDGQGPREFRAAWKALSSIGREVHPFVFAAAAHLQRKDWQAFLEESAAEGVAVPSNTSDGLQALQRTVMAKVAMRWAKDPAISCVALMPSERVGRPASPDDANMDVDFVQLAHLLVSGPRARVLAVLLEGPAFRCPESVGLAEEFRAAHAEVFWVQDIETGDEWLLSKLAGNMHLLCLMQSKCQQFSTQHLNSVQSPAPAMTWMILLPFLPGLLGSLHLLWKRADEVKLLEGEGQTVERDKVLPAISILFTCLTFTWLLALPLCKAMTWQLFVAALPAFVYGLFLAYLASIVEDAPKMFRGGYYGMFCFTAPMLAYLGGIPFFEVSWPLLLLDSAAGLITASGLLLLKHGSDKHRSRDSRSLDIDGEDGSRFRSRLRSAGYILFHTGNTSAAFLGLAHGQLLRRSWPFVALSLFWYLAYIWLLIILIMDPHDAGDGGLDVERTVVERTVMLLCVVCSAAYFLGMPAVAFSMARGWHCANWPALVCGLWPWPVLMLPAVLYVISLAAEFPMKLGPPDVATLAGAMEAPWAKVAVLATLSVLPVLIEVNVPALCSWAEVPNLNVKAEMSILNGSFTFHLQNTSWQMAEMPRPLWPKLEEASSNAASRKVYWVTLMLLKYLIATAIAMLFLRCTATGTGAEQLYQLVTRDEGADSSEEQREDKSASTSDGDRRFVLVVLVVAQLTLCTKLTISASLRGQLNAGSGLAWEGYDLCLTAALLWMLGQAVILRFVDWQGAYSNVDIALSTLFLVPFLGDGFDTLKDSMVASLALSSRAGWLRALGAAAMVYLWVLHLFILLPSRDTSLELELAYLAILLLKRINPDAKDHSWRVKMMGIFYKQSTPGRRWAMAVEDVPQALLAMAIASEEGFSTFTFVVNIGVPALRFTLALWFHNTVAWEVRDWLLQEAFDAWRAGRLQRAAEFAMALCRLQQAYPTEDLLKKLDPERIQAAAEQVSRKDIQHGISWLLRNFHEAIHEATVGVVAFALKHLYEDGTVLAVDLSDSGLGEEACGALGEALSRLPEVTDLEIHLEAKDLTDHGYRAFCDNLAKMPRLGKLKLNAAFDRIGCQAIVEAQAKLFSDTELVLRHDNIKRLTEDVAQIRLPYGNGRLPRLSDQSGWTLAHQAVSRDRLDVLQLLRDLGGDLEAQSWDGKTPAHVAAERGKVDALQMLKDLGCDLNKTCSTGMARLLSTPLHLAIEENQLEAVNCLIAQGVDLNRPGFCRAHALDLALDRGLTDIAELLREAGALPGPPVQLVGLEMLVPGGVPRCGAVWLTCGVPELRRGSGWFYHEICLRSHFSEPHLGWLESEEDGEYRPSPFDGRLIGWGCDYYYSGEWGYLHRRRFTEVPGMVGRWKVGDVLGFAMDLDRGEVGLSVNGQWNEEGHHMTFDVNGKKLFPAVRMMGFFTMNVDKTSWKFRPPSSEYRSWGSGVFHWDLEVSVSDSDPRQRPQ</sequence>
<evidence type="ECO:0000256" key="4">
    <source>
        <dbReference type="SAM" id="Phobius"/>
    </source>
</evidence>
<feature type="transmembrane region" description="Helical" evidence="4">
    <location>
        <begin position="377"/>
        <end position="398"/>
    </location>
</feature>
<dbReference type="Gene3D" id="3.80.10.10">
    <property type="entry name" value="Ribonuclease Inhibitor"/>
    <property type="match status" value="1"/>
</dbReference>
<dbReference type="InterPro" id="IPR050663">
    <property type="entry name" value="Ankyrin-SOCS_Box"/>
</dbReference>